<gene>
    <name evidence="2" type="ORF">MPEAHAMD_1013</name>
</gene>
<evidence type="ECO:0000256" key="1">
    <source>
        <dbReference type="SAM" id="MobiDB-lite"/>
    </source>
</evidence>
<dbReference type="Gene3D" id="1.10.287.470">
    <property type="entry name" value="Helix hairpin bin"/>
    <property type="match status" value="1"/>
</dbReference>
<proteinExistence type="predicted"/>
<sequence length="107" mass="12295">MWFQLDTPRWAAWTVMATALRTRGEAKRKGAMLFRIDERDDVIAVQQAEAAVERARAQWRNSVAEAVRRNQLSDLALTIEEKETYHTAAPSNGRVRRCQASPNGRRR</sequence>
<reference evidence="2" key="2">
    <citation type="submission" date="2021-08" db="EMBL/GenBank/DDBJ databases">
        <authorList>
            <person name="Tani A."/>
            <person name="Ola A."/>
            <person name="Ogura Y."/>
            <person name="Katsura K."/>
            <person name="Hayashi T."/>
        </authorList>
    </citation>
    <scope>NUCLEOTIDE SEQUENCE</scope>
    <source>
        <strain evidence="2">JCM 32048</strain>
    </source>
</reference>
<reference evidence="2" key="1">
    <citation type="journal article" date="2016" name="Front. Microbiol.">
        <title>Genome Sequence of the Piezophilic, Mesophilic Sulfate-Reducing Bacterium Desulfovibrio indicus J2T.</title>
        <authorList>
            <person name="Cao J."/>
            <person name="Maignien L."/>
            <person name="Shao Z."/>
            <person name="Alain K."/>
            <person name="Jebbar M."/>
        </authorList>
    </citation>
    <scope>NUCLEOTIDE SEQUENCE</scope>
    <source>
        <strain evidence="2">JCM 32048</strain>
    </source>
</reference>
<dbReference type="Gene3D" id="2.40.50.100">
    <property type="match status" value="1"/>
</dbReference>
<dbReference type="Proteomes" id="UP001055286">
    <property type="component" value="Unassembled WGS sequence"/>
</dbReference>
<keyword evidence="3" id="KW-1185">Reference proteome</keyword>
<accession>A0AA37H7L1</accession>
<dbReference type="AlphaFoldDB" id="A0AA37H7L1"/>
<dbReference type="EMBL" id="BPQJ01000003">
    <property type="protein sequence ID" value="GJD60873.1"/>
    <property type="molecule type" value="Genomic_DNA"/>
</dbReference>
<feature type="region of interest" description="Disordered" evidence="1">
    <location>
        <begin position="86"/>
        <end position="107"/>
    </location>
</feature>
<name>A0AA37H7L1_9HYPH</name>
<evidence type="ECO:0000313" key="2">
    <source>
        <dbReference type="EMBL" id="GJD60873.1"/>
    </source>
</evidence>
<evidence type="ECO:0000313" key="3">
    <source>
        <dbReference type="Proteomes" id="UP001055286"/>
    </source>
</evidence>
<dbReference type="SUPFAM" id="SSF111369">
    <property type="entry name" value="HlyD-like secretion proteins"/>
    <property type="match status" value="1"/>
</dbReference>
<protein>
    <submittedName>
        <fullName evidence="2">Uncharacterized protein</fullName>
    </submittedName>
</protein>
<comment type="caution">
    <text evidence="2">The sequence shown here is derived from an EMBL/GenBank/DDBJ whole genome shotgun (WGS) entry which is preliminary data.</text>
</comment>
<organism evidence="2 3">
    <name type="scientific">Methylobacterium frigidaeris</name>
    <dbReference type="NCBI Taxonomy" id="2038277"/>
    <lineage>
        <taxon>Bacteria</taxon>
        <taxon>Pseudomonadati</taxon>
        <taxon>Pseudomonadota</taxon>
        <taxon>Alphaproteobacteria</taxon>
        <taxon>Hyphomicrobiales</taxon>
        <taxon>Methylobacteriaceae</taxon>
        <taxon>Methylobacterium</taxon>
    </lineage>
</organism>